<dbReference type="PANTHER" id="PTHR36512">
    <property type="entry name" value="D-AMINOPEPTIDASE"/>
    <property type="match status" value="1"/>
</dbReference>
<dbReference type="Gene3D" id="3.60.70.12">
    <property type="entry name" value="L-amino peptidase D-ALA esterase/amidase"/>
    <property type="match status" value="1"/>
</dbReference>
<dbReference type="InterPro" id="IPR016117">
    <property type="entry name" value="ArgJ-like_dom_sf"/>
</dbReference>
<evidence type="ECO:0000313" key="2">
    <source>
        <dbReference type="EMBL" id="OFW56643.1"/>
    </source>
</evidence>
<evidence type="ECO:0000256" key="1">
    <source>
        <dbReference type="ARBA" id="ARBA00007068"/>
    </source>
</evidence>
<evidence type="ECO:0008006" key="4">
    <source>
        <dbReference type="Google" id="ProtNLM"/>
    </source>
</evidence>
<dbReference type="Pfam" id="PF03576">
    <property type="entry name" value="Peptidase_S58"/>
    <property type="match status" value="1"/>
</dbReference>
<gene>
    <name evidence="2" type="ORF">A2Y75_08750</name>
</gene>
<dbReference type="Proteomes" id="UP000177876">
    <property type="component" value="Unassembled WGS sequence"/>
</dbReference>
<dbReference type="STRING" id="1797197.A2Y75_08750"/>
<dbReference type="CDD" id="cd02252">
    <property type="entry name" value="nylC_like"/>
    <property type="match status" value="1"/>
</dbReference>
<evidence type="ECO:0000313" key="3">
    <source>
        <dbReference type="Proteomes" id="UP000177876"/>
    </source>
</evidence>
<accession>A0A1F2WII4</accession>
<comment type="caution">
    <text evidence="2">The sequence shown here is derived from an EMBL/GenBank/DDBJ whole genome shotgun (WGS) entry which is preliminary data.</text>
</comment>
<dbReference type="EMBL" id="MELK01000042">
    <property type="protein sequence ID" value="OFW56643.1"/>
    <property type="molecule type" value="Genomic_DNA"/>
</dbReference>
<protein>
    <recommendedName>
        <fullName evidence="4">Peptidase S58</fullName>
    </recommendedName>
</protein>
<proteinExistence type="inferred from homology"/>
<dbReference type="AlphaFoldDB" id="A0A1F2WII4"/>
<reference evidence="2 3" key="1">
    <citation type="journal article" date="2016" name="Nat. Commun.">
        <title>Thousands of microbial genomes shed light on interconnected biogeochemical processes in an aquifer system.</title>
        <authorList>
            <person name="Anantharaman K."/>
            <person name="Brown C.T."/>
            <person name="Hug L.A."/>
            <person name="Sharon I."/>
            <person name="Castelle C.J."/>
            <person name="Probst A.J."/>
            <person name="Thomas B.C."/>
            <person name="Singh A."/>
            <person name="Wilkins M.J."/>
            <person name="Karaoz U."/>
            <person name="Brodie E.L."/>
            <person name="Williams K.H."/>
            <person name="Hubbard S.S."/>
            <person name="Banfield J.F."/>
        </authorList>
    </citation>
    <scope>NUCLEOTIDE SEQUENCE [LARGE SCALE GENOMIC DNA]</scope>
</reference>
<dbReference type="GO" id="GO:0004177">
    <property type="term" value="F:aminopeptidase activity"/>
    <property type="evidence" value="ECO:0007669"/>
    <property type="project" value="TreeGrafter"/>
</dbReference>
<sequence length="318" mass="32277">MAFGIDGLLIGHSEDRDGLTGCTVVLLPPGSKGGGDVRGGAPGTRETDLLESANLVESVNAFLLAGGTAFGLAAADGVMRYLEEQGIGFPTLVANVPIVPCGVIFDLAAGDAAARPDASMGYEACLNASDEPDQQGNVGAGMGATVGKVLGASSWMKSGLGMASLQREDGLKILALAIVNAVGDVIDENGTIIAGARDSKGKFLNTEAFLSSGRGLADGLLPGTNTTLGVIITNANLTKTDTNWVARQGHNGIARAIIPSHTKLDGDLIFTASTGQVEAQADVVGIMGARLMAEAIRNAVRHAESIAGIPASQDWGRA</sequence>
<dbReference type="InterPro" id="IPR005321">
    <property type="entry name" value="Peptidase_S58_DmpA"/>
</dbReference>
<dbReference type="PANTHER" id="PTHR36512:SF3">
    <property type="entry name" value="BLR5678 PROTEIN"/>
    <property type="match status" value="1"/>
</dbReference>
<organism evidence="2 3">
    <name type="scientific">Candidatus Solincola sediminis</name>
    <dbReference type="NCBI Taxonomy" id="1797199"/>
    <lineage>
        <taxon>Bacteria</taxon>
        <taxon>Bacillati</taxon>
        <taxon>Actinomycetota</taxon>
        <taxon>Candidatus Geothermincolia</taxon>
        <taxon>Candidatus Geothermincolales</taxon>
        <taxon>Candidatus Geothermincolaceae</taxon>
        <taxon>Candidatus Solincola</taxon>
    </lineage>
</organism>
<name>A0A1F2WII4_9ACTN</name>
<comment type="similarity">
    <text evidence="1">Belongs to the peptidase S58 family.</text>
</comment>
<dbReference type="SUPFAM" id="SSF56266">
    <property type="entry name" value="DmpA/ArgJ-like"/>
    <property type="match status" value="1"/>
</dbReference>